<dbReference type="InterPro" id="IPR005821">
    <property type="entry name" value="Ion_trans_dom"/>
</dbReference>
<evidence type="ECO:0000256" key="12">
    <source>
        <dbReference type="PROSITE-ProRule" id="PRU00023"/>
    </source>
</evidence>
<dbReference type="EMBL" id="AP028918">
    <property type="protein sequence ID" value="BES99563.1"/>
    <property type="molecule type" value="Genomic_DNA"/>
</dbReference>
<sequence>MASNPEYLAVPTDDVEMEQLSVEVVSRLDRQPSSASGGSAEAGKRVRLLNERRRERLNTELLNAVSQKNIDLVTRLAVEGASCRATCRNSGMTALHLAAAVGDSTIARHLILNGANLKVKDRNGYEPVHMAVWNRHLAVVNTFASHDISVIQSAVCREEYAEYPEILDSWNHCHKQMQNPIPVELEDGVTPLHIAAMRGYYDLVKFFLEQGAQVDAATEKGVTPLDVTGLHLQCNDDLKEKPQPRVDLLKVSVFSKTEAMEVNPLMKIYSQLMANGATMPRGKPKRSPELRMRGHTKRYTTPLHTAVMKGDCNVIRYLLDKGACLMAWNSLEETALHLAVRENLIDPLKEMLSWNSDNVYGNQAVTKVDVRDGEGMTPLLLAAHLQWSDGVALLLEEGADVSLTSNKNETVLHFAARAGNSEMLKEFLCARYSSKVIERRDDLKYTPVCCAVESNSLECLRILKSHDANMAVVLPGNVTMLHVATEINSPDVLEFLLKDEAVKQENLVGKVCRLEKGGVAPIHIAALNGFSNCVAKLIEGGCDVNVRTMAESHRSSTAIHLAAERGHLEVLELILLRDGNSHMVRNDDLWTPLHVAAASGHSKCARTLLWCGADLGCAIRDESGRRTAVDLIMLCIPQPVEFLEEILDSYVTLEGSSSMNDENCRIIVKYDILVPDDRRQRQLKVMNAILNCGKIDTIQKLLLHPLIETFLYLKWKKLSAFFIMIMFLYVVLTISLTVYAHLMYVEKYSSPTALLCANIASVLLISFDIIVLFLEIMNLIQLHRHYIRDIESLVKWGMIILSFIVGLADPTFNWMKYVAATAVLLAWIEILFLLARCPAWGYYVLMFSRVAVNVLKVLATFSLLFVGFSFSFLILFEATEPFRNFFEATVKVLVMMLEFDYQNMFEDVKDVPALSITGRIIFISYVVLVSIVMMNLMLGLAVSDISILEAQGKTQRLVKQTQFLSLLETIVYNKTLKKLLPPKIYEAFEDKRSVEDKVVVRPAKPIESIGHSLPRSLRESIIDLIWSKTQTNDVEVTINLHDINQKIEDLADRVKNRSSSSSKTSVEIANNLDAFKSMLNDILLEQKAMREALKNLGVHQSARFPAVHYESDSIHLTQRI</sequence>
<dbReference type="Pfam" id="PF00520">
    <property type="entry name" value="Ion_trans"/>
    <property type="match status" value="1"/>
</dbReference>
<feature type="repeat" description="ANK" evidence="12">
    <location>
        <begin position="298"/>
        <end position="330"/>
    </location>
</feature>
<organism evidence="15 16">
    <name type="scientific">Nesidiocoris tenuis</name>
    <dbReference type="NCBI Taxonomy" id="355587"/>
    <lineage>
        <taxon>Eukaryota</taxon>
        <taxon>Metazoa</taxon>
        <taxon>Ecdysozoa</taxon>
        <taxon>Arthropoda</taxon>
        <taxon>Hexapoda</taxon>
        <taxon>Insecta</taxon>
        <taxon>Pterygota</taxon>
        <taxon>Neoptera</taxon>
        <taxon>Paraneoptera</taxon>
        <taxon>Hemiptera</taxon>
        <taxon>Heteroptera</taxon>
        <taxon>Panheteroptera</taxon>
        <taxon>Cimicomorpha</taxon>
        <taxon>Miridae</taxon>
        <taxon>Dicyphina</taxon>
        <taxon>Nesidiocoris</taxon>
    </lineage>
</organism>
<comment type="subcellular location">
    <subcellularLocation>
        <location evidence="1">Membrane</location>
        <topology evidence="1">Multi-pass membrane protein</topology>
    </subcellularLocation>
</comment>
<evidence type="ECO:0000256" key="11">
    <source>
        <dbReference type="ARBA" id="ARBA00023303"/>
    </source>
</evidence>
<dbReference type="PANTHER" id="PTHR47143">
    <property type="entry name" value="TRANSIENT RECEPTOR POTENTIAL CATION CHANNEL PROTEIN PAINLESS"/>
    <property type="match status" value="1"/>
</dbReference>
<protein>
    <submittedName>
        <fullName evidence="15">Ion transport protein</fullName>
    </submittedName>
</protein>
<name>A0ABN7B5N1_9HEMI</name>
<dbReference type="PANTHER" id="PTHR47143:SF1">
    <property type="entry name" value="ION_TRANS DOMAIN-CONTAINING PROTEIN"/>
    <property type="match status" value="1"/>
</dbReference>
<keyword evidence="8" id="KW-0406">Ion transport</keyword>
<dbReference type="Pfam" id="PF12796">
    <property type="entry name" value="Ank_2"/>
    <property type="match status" value="4"/>
</dbReference>
<proteinExistence type="predicted"/>
<evidence type="ECO:0000256" key="3">
    <source>
        <dbReference type="ARBA" id="ARBA00022606"/>
    </source>
</evidence>
<evidence type="ECO:0000259" key="14">
    <source>
        <dbReference type="Pfam" id="PF00520"/>
    </source>
</evidence>
<keyword evidence="11" id="KW-0407">Ion channel</keyword>
<feature type="repeat" description="ANK" evidence="12">
    <location>
        <begin position="517"/>
        <end position="549"/>
    </location>
</feature>
<evidence type="ECO:0000256" key="1">
    <source>
        <dbReference type="ARBA" id="ARBA00004141"/>
    </source>
</evidence>
<feature type="transmembrane region" description="Helical" evidence="13">
    <location>
        <begin position="752"/>
        <end position="780"/>
    </location>
</feature>
<keyword evidence="5" id="KW-0677">Repeat</keyword>
<gene>
    <name evidence="15" type="ORF">NTJ_12380</name>
</gene>
<feature type="transmembrane region" description="Helical" evidence="13">
    <location>
        <begin position="920"/>
        <end position="943"/>
    </location>
</feature>
<dbReference type="Proteomes" id="UP001307889">
    <property type="component" value="Chromosome 10"/>
</dbReference>
<dbReference type="Pfam" id="PF00023">
    <property type="entry name" value="Ank"/>
    <property type="match status" value="1"/>
</dbReference>
<evidence type="ECO:0000313" key="16">
    <source>
        <dbReference type="Proteomes" id="UP001307889"/>
    </source>
</evidence>
<evidence type="ECO:0000313" key="15">
    <source>
        <dbReference type="EMBL" id="BES99563.1"/>
    </source>
</evidence>
<dbReference type="PROSITE" id="PS50088">
    <property type="entry name" value="ANK_REPEAT"/>
    <property type="match status" value="7"/>
</dbReference>
<feature type="repeat" description="ANK" evidence="12">
    <location>
        <begin position="554"/>
        <end position="586"/>
    </location>
</feature>
<reference evidence="15 16" key="1">
    <citation type="submission" date="2023-09" db="EMBL/GenBank/DDBJ databases">
        <title>Nesidiocoris tenuis whole genome shotgun sequence.</title>
        <authorList>
            <person name="Shibata T."/>
            <person name="Shimoda M."/>
            <person name="Kobayashi T."/>
            <person name="Uehara T."/>
        </authorList>
    </citation>
    <scope>NUCLEOTIDE SEQUENCE [LARGE SCALE GENOMIC DNA]</scope>
    <source>
        <strain evidence="15 16">Japan</strain>
    </source>
</reference>
<feature type="transmembrane region" description="Helical" evidence="13">
    <location>
        <begin position="792"/>
        <end position="808"/>
    </location>
</feature>
<dbReference type="InterPro" id="IPR002110">
    <property type="entry name" value="Ankyrin_rpt"/>
</dbReference>
<evidence type="ECO:0000256" key="7">
    <source>
        <dbReference type="ARBA" id="ARBA00023043"/>
    </source>
</evidence>
<feature type="repeat" description="ANK" evidence="12">
    <location>
        <begin position="374"/>
        <end position="406"/>
    </location>
</feature>
<accession>A0ABN7B5N1</accession>
<dbReference type="PRINTS" id="PR01415">
    <property type="entry name" value="ANKYRIN"/>
</dbReference>
<feature type="transmembrane region" description="Helical" evidence="13">
    <location>
        <begin position="854"/>
        <end position="876"/>
    </location>
</feature>
<feature type="repeat" description="ANK" evidence="12">
    <location>
        <begin position="90"/>
        <end position="122"/>
    </location>
</feature>
<evidence type="ECO:0000256" key="8">
    <source>
        <dbReference type="ARBA" id="ARBA00023065"/>
    </source>
</evidence>
<feature type="repeat" description="ANK" evidence="12">
    <location>
        <begin position="187"/>
        <end position="219"/>
    </location>
</feature>
<keyword evidence="3" id="KW-0716">Sensory transduction</keyword>
<evidence type="ECO:0000256" key="10">
    <source>
        <dbReference type="ARBA" id="ARBA00023180"/>
    </source>
</evidence>
<feature type="transmembrane region" description="Helical" evidence="13">
    <location>
        <begin position="814"/>
        <end position="834"/>
    </location>
</feature>
<keyword evidence="10" id="KW-0325">Glycoprotein</keyword>
<evidence type="ECO:0000256" key="9">
    <source>
        <dbReference type="ARBA" id="ARBA00023136"/>
    </source>
</evidence>
<feature type="domain" description="Ion transport" evidence="14">
    <location>
        <begin position="720"/>
        <end position="950"/>
    </location>
</feature>
<feature type="repeat" description="ANK" evidence="12">
    <location>
        <begin position="588"/>
        <end position="615"/>
    </location>
</feature>
<evidence type="ECO:0000256" key="13">
    <source>
        <dbReference type="SAM" id="Phobius"/>
    </source>
</evidence>
<evidence type="ECO:0000256" key="6">
    <source>
        <dbReference type="ARBA" id="ARBA00022989"/>
    </source>
</evidence>
<dbReference type="Gene3D" id="1.25.40.20">
    <property type="entry name" value="Ankyrin repeat-containing domain"/>
    <property type="match status" value="4"/>
</dbReference>
<evidence type="ECO:0000256" key="2">
    <source>
        <dbReference type="ARBA" id="ARBA00022448"/>
    </source>
</evidence>
<keyword evidence="9 13" id="KW-0472">Membrane</keyword>
<keyword evidence="7 12" id="KW-0040">ANK repeat</keyword>
<dbReference type="SMART" id="SM00248">
    <property type="entry name" value="ANK"/>
    <property type="match status" value="13"/>
</dbReference>
<keyword evidence="6 13" id="KW-1133">Transmembrane helix</keyword>
<evidence type="ECO:0000256" key="5">
    <source>
        <dbReference type="ARBA" id="ARBA00022737"/>
    </source>
</evidence>
<keyword evidence="4 13" id="KW-0812">Transmembrane</keyword>
<dbReference type="PROSITE" id="PS50297">
    <property type="entry name" value="ANK_REP_REGION"/>
    <property type="match status" value="7"/>
</dbReference>
<keyword evidence="16" id="KW-1185">Reference proteome</keyword>
<feature type="transmembrane region" description="Helical" evidence="13">
    <location>
        <begin position="720"/>
        <end position="740"/>
    </location>
</feature>
<dbReference type="SUPFAM" id="SSF48403">
    <property type="entry name" value="Ankyrin repeat"/>
    <property type="match status" value="2"/>
</dbReference>
<dbReference type="InterPro" id="IPR052076">
    <property type="entry name" value="TRP_cation_channel"/>
</dbReference>
<keyword evidence="2" id="KW-0813">Transport</keyword>
<dbReference type="InterPro" id="IPR036770">
    <property type="entry name" value="Ankyrin_rpt-contain_sf"/>
</dbReference>
<evidence type="ECO:0000256" key="4">
    <source>
        <dbReference type="ARBA" id="ARBA00022692"/>
    </source>
</evidence>